<accession>A0ABS8INX7</accession>
<gene>
    <name evidence="1" type="ORF">LMJ30_04975</name>
</gene>
<comment type="caution">
    <text evidence="1">The sequence shown here is derived from an EMBL/GenBank/DDBJ whole genome shotgun (WGS) entry which is preliminary data.</text>
</comment>
<sequence length="73" mass="8490">MPYKSIADLPDSVRDNVPKHAQEIYKEAFNSAYDEYKERGAEGREETAHKVAWSAVKKKYRKDEKSGKWELAD</sequence>
<reference evidence="1 2" key="1">
    <citation type="submission" date="2021-11" db="EMBL/GenBank/DDBJ databases">
        <authorList>
            <person name="Huq M.A."/>
        </authorList>
    </citation>
    <scope>NUCLEOTIDE SEQUENCE [LARGE SCALE GENOMIC DNA]</scope>
    <source>
        <strain evidence="1 2">MAHUQ-52</strain>
    </source>
</reference>
<keyword evidence="2" id="KW-1185">Reference proteome</keyword>
<dbReference type="SUPFAM" id="SSF140376">
    <property type="entry name" value="ChaB-like"/>
    <property type="match status" value="1"/>
</dbReference>
<dbReference type="EMBL" id="JAJHPV010000009">
    <property type="protein sequence ID" value="MCC6070312.1"/>
    <property type="molecule type" value="Genomic_DNA"/>
</dbReference>
<dbReference type="Pfam" id="PF06150">
    <property type="entry name" value="ChaB"/>
    <property type="match status" value="1"/>
</dbReference>
<protein>
    <submittedName>
        <fullName evidence="1">ChaB family protein</fullName>
    </submittedName>
</protein>
<evidence type="ECO:0000313" key="1">
    <source>
        <dbReference type="EMBL" id="MCC6070312.1"/>
    </source>
</evidence>
<dbReference type="InterPro" id="IPR009317">
    <property type="entry name" value="ChaB"/>
</dbReference>
<dbReference type="InterPro" id="IPR037205">
    <property type="entry name" value="ChaB_sf"/>
</dbReference>
<dbReference type="RefSeq" id="WP_229431239.1">
    <property type="nucleotide sequence ID" value="NZ_JAJHPV010000009.1"/>
</dbReference>
<dbReference type="Proteomes" id="UP001198701">
    <property type="component" value="Unassembled WGS sequence"/>
</dbReference>
<dbReference type="Gene3D" id="1.10.1740.70">
    <property type="entry name" value="ChaB"/>
    <property type="match status" value="1"/>
</dbReference>
<name>A0ABS8INX7_9BURK</name>
<proteinExistence type="predicted"/>
<organism evidence="1 2">
    <name type="scientific">Massilia agrisoli</name>
    <dbReference type="NCBI Taxonomy" id="2892444"/>
    <lineage>
        <taxon>Bacteria</taxon>
        <taxon>Pseudomonadati</taxon>
        <taxon>Pseudomonadota</taxon>
        <taxon>Betaproteobacteria</taxon>
        <taxon>Burkholderiales</taxon>
        <taxon>Oxalobacteraceae</taxon>
        <taxon>Telluria group</taxon>
        <taxon>Massilia</taxon>
    </lineage>
</organism>
<evidence type="ECO:0000313" key="2">
    <source>
        <dbReference type="Proteomes" id="UP001198701"/>
    </source>
</evidence>